<keyword evidence="6" id="KW-0833">Ubl conjugation pathway</keyword>
<dbReference type="SUPFAM" id="SSF52058">
    <property type="entry name" value="L domain-like"/>
    <property type="match status" value="1"/>
</dbReference>
<dbReference type="InterPro" id="IPR029487">
    <property type="entry name" value="NEL_dom"/>
</dbReference>
<keyword evidence="6" id="KW-0964">Secreted</keyword>
<evidence type="ECO:0000313" key="9">
    <source>
        <dbReference type="Proteomes" id="UP000633418"/>
    </source>
</evidence>
<dbReference type="InterPro" id="IPR003591">
    <property type="entry name" value="Leu-rich_rpt_typical-subtyp"/>
</dbReference>
<dbReference type="InterPro" id="IPR050216">
    <property type="entry name" value="LRR_domain-containing"/>
</dbReference>
<reference evidence="8 9" key="2">
    <citation type="journal article" date="2021" name="Microorganisms">
        <title>The Ever-Expanding Pseudomonas Genus: Description of 43 New Species and Partition of the Pseudomonas putida Group.</title>
        <authorList>
            <person name="Girard L."/>
            <person name="Lood C."/>
            <person name="Hofte M."/>
            <person name="Vandamme P."/>
            <person name="Rokni-Zadeh H."/>
            <person name="van Noort V."/>
            <person name="Lavigne R."/>
            <person name="De Mot R."/>
        </authorList>
    </citation>
    <scope>NUCLEOTIDE SEQUENCE [LARGE SCALE GENOMIC DNA]</scope>
    <source>
        <strain evidence="8 9">RW9S1A</strain>
    </source>
</reference>
<keyword evidence="9" id="KW-1185">Reference proteome</keyword>
<gene>
    <name evidence="8" type="ORF">HU772_008720</name>
</gene>
<sequence>MPFSSHLSFIPQRHPGWHRDASAEQRARLKQRTLASYRASRQVAQALKPVQAIDTFCRPLLEAALAHWFPDDTVPELDNAMLWHVDEGRRMPWLEAALQNFDDGAKVKLYRQDAPDPLLEMDSTRFVKVIRNLNLGQRYLDHLADHLDNDAFRALLRQQDRAAFAAELSLARLRGRLDALGECLGEAALAGATEVSVAGKVRRLQCGYLSLFGIPLDGPLLVRLEPLEANEPCLLYLPGHPQAIRRYASLQALGKALTEILWQHRERVFFSRFVNHAQYASFVSQLRATLYPRYPYASLQTTPAVLEKGQRFSWLKQLFPAPTDLLQETLDKNARLPMTFTAWPGDAFEARARAQVVRKLADASTLAVPLAKRDAIAARKRIQDWLALGMGVLNVAAFFVPALGEVMMVIGAAQWVGEFIDGVHAANEGDVEGAIEHLFDVLEDLAQLAALGTTGVIAQRQGVLHDWLLVPQGGRQRLWQGDLAPFARPRPWPAGTQANSDGLVKWQGQRWLLRNGQAYPLEPVSRGTWRLGKAPGISHRPTLRGDGQGRWLFDHEQPLGWTEQRLLEHADSTAVALRCSGYDSTVLRRALADRQPLPALLADVLDAFAHPAAGPRPQPLPGSQVLNRDFPALSRRACNELLAQARPAELTQLNNSARVPLALAERARLYLRDIRLNKALARFHLENGAVLDRDTLAWHALPRLPGWSGEVRLELWENGQLQQAVGSPDKPLKSIRRFANGYEPRDAQGVSLANRGDLFQAILQALPDSERQALGLQIHDSSRLRDTLFDLAAQDRRQAALDLGMAPVRPLYRLPTRLPGSRRLGYALSGRGQAGWLSEDELFDQLYPSTAHDNRVHLRSSLRRQAGPFPGAFTRLLEALRRDYQQLDDSLRRWVADTDGAAPDALGQRRVHRGVMAERIRTAWRRESPPDVAPAFDYVVLHINGLHVDELPSLPIQMSHVRQLTVNGLPNTDSTHLNSFLRAFPQVRYLDLSENALTRLPPAIGELPQLEVLDLSENRLNLDNDSDHTILARLTSLIHLNLGGALDTLSVRTLECLAQLPALATFQAQFNELLFSAEHFLALQRWPSLRELRLGQNQIELDAATRTALAGLNRLNRLSLSENPLELTPDVTDWTVLEELDLENTGIVEWPAGLQALLEQEPLALRELDLSRNGLTDAPDLANSSFARAVLAGDAEQFFSFQGNPFSETALERLNSAGLETPASLGTPPQWSEGWPDPLLDFIADTAPAPQWSPLYALFQRLPDTVDFQRNSAGLRQRMQQVLQTLVDAQAPSDSWGQAQLQEQINDLLNDAGQGCVDQASLLFQQVETEVGAWHAASHAAPGSSDERVAVDSARGMLRQRLLDAQVGDLYNARVARRAALSDEPSEAPVPELAEDDDISDSDLSDATYLLDEVEMALHARMQLRASLALPPQPQAIAFDYLARLSEATLQRLASRVRATSDDPRLITWAIDQSFWRTWLQRLQPQAFEQFEQDWAGASEYFDSLSEASTASGAYDGPNVPATFIDALEREVAGPTWRIAGVPQRVDLVSNRYANESALYRRAATLLLECRNTGRLDLLRQLTTTLLHNHPQ</sequence>
<dbReference type="PANTHER" id="PTHR48051:SF46">
    <property type="entry name" value="LEUCINE RICH REPEAT-CONTAINING DOMAIN PROTEIN"/>
    <property type="match status" value="1"/>
</dbReference>
<keyword evidence="6" id="KW-0832">Ubl conjugation</keyword>
<dbReference type="InterPro" id="IPR032675">
    <property type="entry name" value="LRR_dom_sf"/>
</dbReference>
<evidence type="ECO:0000256" key="3">
    <source>
        <dbReference type="ARBA" id="ARBA00022614"/>
    </source>
</evidence>
<dbReference type="PROSITE" id="PS52053">
    <property type="entry name" value="NEL"/>
    <property type="match status" value="1"/>
</dbReference>
<dbReference type="PRINTS" id="PR00019">
    <property type="entry name" value="LEURICHRPT"/>
</dbReference>
<dbReference type="GO" id="GO:0061630">
    <property type="term" value="F:ubiquitin protein ligase activity"/>
    <property type="evidence" value="ECO:0007669"/>
    <property type="project" value="UniProtKB-EC"/>
</dbReference>
<feature type="domain" description="NEL" evidence="7">
    <location>
        <begin position="1223"/>
        <end position="1592"/>
    </location>
</feature>
<feature type="active site" description="Glycyl thioester intermediate" evidence="6">
    <location>
        <position position="1316"/>
    </location>
</feature>
<dbReference type="RefSeq" id="WP_186659944.1">
    <property type="nucleotide sequence ID" value="NZ_CP077095.1"/>
</dbReference>
<comment type="PTM">
    <text evidence="6">Ubiquitinated in the presence of host E1 ubiquitin-activating enzyme, E2 ubiquitin-conjugating enzyme and ubiquitin.</text>
</comment>
<dbReference type="Proteomes" id="UP000633418">
    <property type="component" value="Chromosome"/>
</dbReference>
<dbReference type="EC" id="2.3.2.27" evidence="2"/>
<dbReference type="InterPro" id="IPR001611">
    <property type="entry name" value="Leu-rich_rpt"/>
</dbReference>
<dbReference type="GO" id="GO:0016567">
    <property type="term" value="P:protein ubiquitination"/>
    <property type="evidence" value="ECO:0007669"/>
    <property type="project" value="InterPro"/>
</dbReference>
<dbReference type="Pfam" id="PF20178">
    <property type="entry name" value="ToxA_N"/>
    <property type="match status" value="1"/>
</dbReference>
<dbReference type="Pfam" id="PF14496">
    <property type="entry name" value="NEL"/>
    <property type="match status" value="1"/>
</dbReference>
<dbReference type="KEGG" id="pxn:HU772_008720"/>
<evidence type="ECO:0000256" key="2">
    <source>
        <dbReference type="ARBA" id="ARBA00012483"/>
    </source>
</evidence>
<dbReference type="GO" id="GO:0005576">
    <property type="term" value="C:extracellular region"/>
    <property type="evidence" value="ECO:0007669"/>
    <property type="project" value="UniProtKB-UniRule"/>
</dbReference>
<protein>
    <recommendedName>
        <fullName evidence="2">RING-type E3 ubiquitin transferase</fullName>
        <ecNumber evidence="2">2.3.2.27</ecNumber>
    </recommendedName>
</protein>
<dbReference type="GO" id="GO:0005737">
    <property type="term" value="C:cytoplasm"/>
    <property type="evidence" value="ECO:0007669"/>
    <property type="project" value="TreeGrafter"/>
</dbReference>
<evidence type="ECO:0000256" key="5">
    <source>
        <dbReference type="ARBA" id="ARBA00023026"/>
    </source>
</evidence>
<reference evidence="8 9" key="1">
    <citation type="journal article" date="2020" name="Microorganisms">
        <title>Reliable Identification of Environmental Pseudomonas Isolates Using the rpoD Gene.</title>
        <authorList>
            <consortium name="The Broad Institute Genome Sequencing Platform"/>
            <person name="Girard L."/>
            <person name="Lood C."/>
            <person name="Rokni-Zadeh H."/>
            <person name="van Noort V."/>
            <person name="Lavigne R."/>
            <person name="De Mot R."/>
        </authorList>
    </citation>
    <scope>NUCLEOTIDE SEQUENCE [LARGE SCALE GENOMIC DNA]</scope>
    <source>
        <strain evidence="8 9">RW9S1A</strain>
    </source>
</reference>
<keyword evidence="6" id="KW-0808">Transferase</keyword>
<keyword evidence="3" id="KW-0433">Leucine-rich repeat</keyword>
<accession>A0A9E6PZR2</accession>
<evidence type="ECO:0000313" key="8">
    <source>
        <dbReference type="EMBL" id="QXI40139.1"/>
    </source>
</evidence>
<keyword evidence="6" id="KW-1035">Host cytoplasm</keyword>
<name>A0A9E6PZR2_9PSED</name>
<dbReference type="Gene3D" id="3.80.10.10">
    <property type="entry name" value="Ribonuclease Inhibitor"/>
    <property type="match status" value="1"/>
</dbReference>
<keyword evidence="4" id="KW-0677">Repeat</keyword>
<evidence type="ECO:0000259" key="7">
    <source>
        <dbReference type="PROSITE" id="PS52053"/>
    </source>
</evidence>
<dbReference type="SMART" id="SM00369">
    <property type="entry name" value="LRR_TYP"/>
    <property type="match status" value="3"/>
</dbReference>
<proteinExistence type="inferred from homology"/>
<comment type="similarity">
    <text evidence="6">Belongs to the LRR-containing bacterial E3 ligase family.</text>
</comment>
<dbReference type="Gene3D" id="1.20.58.360">
    <property type="entry name" value="Shigella T3SS effector IpaH defines"/>
    <property type="match status" value="1"/>
</dbReference>
<dbReference type="PROSITE" id="PS51450">
    <property type="entry name" value="LRR"/>
    <property type="match status" value="1"/>
</dbReference>
<dbReference type="PANTHER" id="PTHR48051">
    <property type="match status" value="1"/>
</dbReference>
<evidence type="ECO:0000256" key="1">
    <source>
        <dbReference type="ARBA" id="ARBA00000900"/>
    </source>
</evidence>
<evidence type="ECO:0000256" key="6">
    <source>
        <dbReference type="PROSITE-ProRule" id="PRU01398"/>
    </source>
</evidence>
<dbReference type="InterPro" id="IPR046673">
    <property type="entry name" value="ToxA_N"/>
</dbReference>
<evidence type="ECO:0000256" key="4">
    <source>
        <dbReference type="ARBA" id="ARBA00022737"/>
    </source>
</evidence>
<dbReference type="EMBL" id="CP077095">
    <property type="protein sequence ID" value="QXI40139.1"/>
    <property type="molecule type" value="Genomic_DNA"/>
</dbReference>
<keyword evidence="5" id="KW-0843">Virulence</keyword>
<comment type="catalytic activity">
    <reaction evidence="1">
        <text>S-ubiquitinyl-[E2 ubiquitin-conjugating enzyme]-L-cysteine + [acceptor protein]-L-lysine = [E2 ubiquitin-conjugating enzyme]-L-cysteine + N(6)-ubiquitinyl-[acceptor protein]-L-lysine.</text>
        <dbReference type="EC" id="2.3.2.27"/>
    </reaction>
</comment>
<organism evidence="8 9">
    <name type="scientific">Pseudomonas xantholysinigenes</name>
    <dbReference type="NCBI Taxonomy" id="2745490"/>
    <lineage>
        <taxon>Bacteria</taxon>
        <taxon>Pseudomonadati</taxon>
        <taxon>Pseudomonadota</taxon>
        <taxon>Gammaproteobacteria</taxon>
        <taxon>Pseudomonadales</taxon>
        <taxon>Pseudomonadaceae</taxon>
        <taxon>Pseudomonas</taxon>
    </lineage>
</organism>